<evidence type="ECO:0000259" key="1">
    <source>
        <dbReference type="Pfam" id="PF01408"/>
    </source>
</evidence>
<dbReference type="InterPro" id="IPR000683">
    <property type="entry name" value="Gfo/Idh/MocA-like_OxRdtase_N"/>
</dbReference>
<dbReference type="SUPFAM" id="SSF51735">
    <property type="entry name" value="NAD(P)-binding Rossmann-fold domains"/>
    <property type="match status" value="1"/>
</dbReference>
<evidence type="ECO:0000313" key="4">
    <source>
        <dbReference type="EMBL" id="MDG0813307.1"/>
    </source>
</evidence>
<sequence>MRKWKIGLVGTGWWSQKHLDAWERIERVRIQALCDRDPGRLAAKGDRYGVPEAERYADLGSMLAHADLDIVDIVTGPDTHVELVRQAAAAGKHILCQKPFARSEEEAGEMVELARAAGVRLMVTENWRWLSRFREIKRLLDEGRCGRLHAIRYIHSDYYTPRMRPGVRLPQPFFREMPRLLFYEMGAHWFDTWRFLFGTPSRLYAETSTVSPYVRGEDAGIVTLGYDDGRYGYMDMSWATRQKLDEPLGEAVGPVHLEQMIVDGEDGTIKLYADGAIGFVQRDGGGESAVLEAHPLDQEESHLRLQTHFIQCLADGRPFETSGEDNLTTLRMIFGTYESAAGHVPVYFKREERGSDMTIIDVHAHLGADCVFDETFTEEELIDKHNGHGIGLSIVQPASCHDLESVRAQHDAVYALAGRYPGQFLGMANPNPHLKDEAYAEEIRRCVEELGFVGIKLHTSAHAVHPDSRDGRKVFEQGRKWNVPVMVHTGAGIPFANPANLMPVAERFPDVNIVMAHCGMMIMAGETALAMERHDNLYADITWTAGFQIRRWAETFGARRFLFGSDHADNAGAEIGKLRTCGLSAEDQAWIFGKSAEALYRIQIGRDNA</sequence>
<comment type="caution">
    <text evidence="4">The sequence shown here is derived from an EMBL/GenBank/DDBJ whole genome shotgun (WGS) entry which is preliminary data.</text>
</comment>
<dbReference type="Gene3D" id="3.20.20.140">
    <property type="entry name" value="Metal-dependent hydrolases"/>
    <property type="match status" value="1"/>
</dbReference>
<evidence type="ECO:0000259" key="2">
    <source>
        <dbReference type="Pfam" id="PF04909"/>
    </source>
</evidence>
<dbReference type="PANTHER" id="PTHR43708">
    <property type="entry name" value="CONSERVED EXPRESSED OXIDOREDUCTASE (EUROFUNG)"/>
    <property type="match status" value="1"/>
</dbReference>
<dbReference type="GO" id="GO:0000166">
    <property type="term" value="F:nucleotide binding"/>
    <property type="evidence" value="ECO:0007669"/>
    <property type="project" value="InterPro"/>
</dbReference>
<dbReference type="EMBL" id="JAPDIA010000008">
    <property type="protein sequence ID" value="MDG0813307.1"/>
    <property type="molecule type" value="Genomic_DNA"/>
</dbReference>
<dbReference type="InterPro" id="IPR055170">
    <property type="entry name" value="GFO_IDH_MocA-like_dom"/>
</dbReference>
<dbReference type="RefSeq" id="WP_277537159.1">
    <property type="nucleotide sequence ID" value="NZ_JAPDIA010000008.1"/>
</dbReference>
<evidence type="ECO:0000313" key="5">
    <source>
        <dbReference type="Proteomes" id="UP001153404"/>
    </source>
</evidence>
<dbReference type="AlphaFoldDB" id="A0A9X4L4I4"/>
<proteinExistence type="predicted"/>
<name>A0A9X4L4I4_9BACL</name>
<dbReference type="Proteomes" id="UP001153404">
    <property type="component" value="Unassembled WGS sequence"/>
</dbReference>
<dbReference type="SUPFAM" id="SSF55347">
    <property type="entry name" value="Glyceraldehyde-3-phosphate dehydrogenase-like, C-terminal domain"/>
    <property type="match status" value="1"/>
</dbReference>
<feature type="domain" description="Amidohydrolase-related" evidence="2">
    <location>
        <begin position="404"/>
        <end position="602"/>
    </location>
</feature>
<feature type="domain" description="GFO/IDH/MocA-like oxidoreductase" evidence="3">
    <location>
        <begin position="133"/>
        <end position="269"/>
    </location>
</feature>
<keyword evidence="5" id="KW-1185">Reference proteome</keyword>
<dbReference type="InterPro" id="IPR006680">
    <property type="entry name" value="Amidohydro-rel"/>
</dbReference>
<dbReference type="Pfam" id="PF04909">
    <property type="entry name" value="Amidohydro_2"/>
    <property type="match status" value="1"/>
</dbReference>
<reference evidence="4" key="1">
    <citation type="submission" date="2022-10" db="EMBL/GenBank/DDBJ databases">
        <title>Comparative genomic analysis of Cohnella hashimotonis sp. nov., isolated from the International Space Station.</title>
        <authorList>
            <person name="Simpson A."/>
            <person name="Venkateswaran K."/>
        </authorList>
    </citation>
    <scope>NUCLEOTIDE SEQUENCE</scope>
    <source>
        <strain evidence="4">DSM 28161</strain>
    </source>
</reference>
<dbReference type="GO" id="GO:0016787">
    <property type="term" value="F:hydrolase activity"/>
    <property type="evidence" value="ECO:0007669"/>
    <property type="project" value="InterPro"/>
</dbReference>
<dbReference type="InterPro" id="IPR032466">
    <property type="entry name" value="Metal_Hydrolase"/>
</dbReference>
<dbReference type="Gene3D" id="3.30.360.10">
    <property type="entry name" value="Dihydrodipicolinate Reductase, domain 2"/>
    <property type="match status" value="1"/>
</dbReference>
<gene>
    <name evidence="4" type="ORF">OMP40_31490</name>
</gene>
<evidence type="ECO:0000259" key="3">
    <source>
        <dbReference type="Pfam" id="PF22725"/>
    </source>
</evidence>
<dbReference type="InterPro" id="IPR051317">
    <property type="entry name" value="Gfo/Idh/MocA_oxidoreduct"/>
</dbReference>
<dbReference type="InterPro" id="IPR036291">
    <property type="entry name" value="NAD(P)-bd_dom_sf"/>
</dbReference>
<feature type="domain" description="Gfo/Idh/MocA-like oxidoreductase N-terminal" evidence="1">
    <location>
        <begin position="5"/>
        <end position="124"/>
    </location>
</feature>
<accession>A0A9X4L4I4</accession>
<dbReference type="Pfam" id="PF01408">
    <property type="entry name" value="GFO_IDH_MocA"/>
    <property type="match status" value="1"/>
</dbReference>
<organism evidence="4 5">
    <name type="scientific">Cohnella rhizosphaerae</name>
    <dbReference type="NCBI Taxonomy" id="1457232"/>
    <lineage>
        <taxon>Bacteria</taxon>
        <taxon>Bacillati</taxon>
        <taxon>Bacillota</taxon>
        <taxon>Bacilli</taxon>
        <taxon>Bacillales</taxon>
        <taxon>Paenibacillaceae</taxon>
        <taxon>Cohnella</taxon>
    </lineage>
</organism>
<dbReference type="Gene3D" id="3.40.50.720">
    <property type="entry name" value="NAD(P)-binding Rossmann-like Domain"/>
    <property type="match status" value="1"/>
</dbReference>
<protein>
    <submittedName>
        <fullName evidence="4">Amidohydrolase family protein</fullName>
    </submittedName>
</protein>
<dbReference type="PANTHER" id="PTHR43708:SF8">
    <property type="entry name" value="OXIDOREDUCTASE"/>
    <property type="match status" value="1"/>
</dbReference>
<dbReference type="Pfam" id="PF22725">
    <property type="entry name" value="GFO_IDH_MocA_C3"/>
    <property type="match status" value="1"/>
</dbReference>
<dbReference type="SUPFAM" id="SSF51556">
    <property type="entry name" value="Metallo-dependent hydrolases"/>
    <property type="match status" value="1"/>
</dbReference>